<dbReference type="PANTHER" id="PTHR43301">
    <property type="entry name" value="ARABINAN ENDO-1,5-ALPHA-L-ARABINOSIDASE"/>
    <property type="match status" value="1"/>
</dbReference>
<dbReference type="InterPro" id="IPR022038">
    <property type="entry name" value="Ig-like_bact"/>
</dbReference>
<dbReference type="InterPro" id="IPR013320">
    <property type="entry name" value="ConA-like_dom_sf"/>
</dbReference>
<feature type="domain" description="Atrophied bacterial Ig" evidence="7">
    <location>
        <begin position="263"/>
        <end position="329"/>
    </location>
</feature>
<dbReference type="RefSeq" id="WP_397557257.1">
    <property type="nucleotide sequence ID" value="NZ_JBIQWL010000006.1"/>
</dbReference>
<feature type="signal peptide" evidence="5">
    <location>
        <begin position="1"/>
        <end position="27"/>
    </location>
</feature>
<feature type="domain" description="Atrophied bacterial Ig" evidence="7">
    <location>
        <begin position="341"/>
        <end position="430"/>
    </location>
</feature>
<protein>
    <submittedName>
        <fullName evidence="8">Immunoglobulin-like domain-containing protein</fullName>
    </submittedName>
</protein>
<accession>A0ABW7QCD6</accession>
<keyword evidence="5" id="KW-0732">Signal</keyword>
<dbReference type="InterPro" id="IPR023296">
    <property type="entry name" value="Glyco_hydro_beta-prop_sf"/>
</dbReference>
<reference evidence="8 9" key="1">
    <citation type="submission" date="2024-09" db="EMBL/GenBank/DDBJ databases">
        <authorList>
            <person name="Pan X."/>
        </authorList>
    </citation>
    <scope>NUCLEOTIDE SEQUENCE [LARGE SCALE GENOMIC DNA]</scope>
    <source>
        <strain evidence="8 9">B2969</strain>
    </source>
</reference>
<feature type="chain" id="PRO_5047542863" evidence="5">
    <location>
        <begin position="28"/>
        <end position="961"/>
    </location>
</feature>
<keyword evidence="3" id="KW-0378">Hydrolase</keyword>
<evidence type="ECO:0000313" key="9">
    <source>
        <dbReference type="Proteomes" id="UP001610861"/>
    </source>
</evidence>
<comment type="similarity">
    <text evidence="2">Belongs to the glycosyl hydrolase 43 family.</text>
</comment>
<comment type="pathway">
    <text evidence="1">Glycan metabolism; L-arabinan degradation.</text>
</comment>
<keyword evidence="4" id="KW-0326">Glycosidase</keyword>
<dbReference type="Gene3D" id="2.60.120.200">
    <property type="match status" value="1"/>
</dbReference>
<evidence type="ECO:0000313" key="8">
    <source>
        <dbReference type="EMBL" id="MFH8251803.1"/>
    </source>
</evidence>
<evidence type="ECO:0000259" key="6">
    <source>
        <dbReference type="Pfam" id="PF07523"/>
    </source>
</evidence>
<dbReference type="SUPFAM" id="SSF75005">
    <property type="entry name" value="Arabinanase/levansucrase/invertase"/>
    <property type="match status" value="1"/>
</dbReference>
<evidence type="ECO:0000256" key="4">
    <source>
        <dbReference type="ARBA" id="ARBA00023295"/>
    </source>
</evidence>
<dbReference type="SUPFAM" id="SSF49899">
    <property type="entry name" value="Concanavalin A-like lectins/glucanases"/>
    <property type="match status" value="1"/>
</dbReference>
<dbReference type="Gene3D" id="2.60.40.3630">
    <property type="match status" value="1"/>
</dbReference>
<dbReference type="InterPro" id="IPR050727">
    <property type="entry name" value="GH43_arabinanases"/>
</dbReference>
<dbReference type="Pfam" id="PF20578">
    <property type="entry name" value="aBig_2"/>
    <property type="match status" value="2"/>
</dbReference>
<dbReference type="PANTHER" id="PTHR43301:SF3">
    <property type="entry name" value="ARABINAN ENDO-1,5-ALPHA-L-ARABINOSIDASE A-RELATED"/>
    <property type="match status" value="1"/>
</dbReference>
<dbReference type="EMBL" id="JBIQWL010000006">
    <property type="protein sequence ID" value="MFH8251803.1"/>
    <property type="molecule type" value="Genomic_DNA"/>
</dbReference>
<organism evidence="8 9">
    <name type="scientific">Microbacterium alkaliflavum</name>
    <dbReference type="NCBI Taxonomy" id="3248839"/>
    <lineage>
        <taxon>Bacteria</taxon>
        <taxon>Bacillati</taxon>
        <taxon>Actinomycetota</taxon>
        <taxon>Actinomycetes</taxon>
        <taxon>Micrococcales</taxon>
        <taxon>Microbacteriaceae</taxon>
        <taxon>Microbacterium</taxon>
    </lineage>
</organism>
<gene>
    <name evidence="8" type="ORF">ACH3VR_15665</name>
</gene>
<dbReference type="Gene3D" id="2.115.10.20">
    <property type="entry name" value="Glycosyl hydrolase domain, family 43"/>
    <property type="match status" value="1"/>
</dbReference>
<evidence type="ECO:0000259" key="7">
    <source>
        <dbReference type="Pfam" id="PF20578"/>
    </source>
</evidence>
<sequence length="961" mass="98936">MKLRTRTLLGGAACAALVLGVAQPSTAAGPLDGVATDGLIAAYDFSETSGTVLTDAATANGAQNGTVTGGTAWDHGVMKFTGANYVKLPDNLLTGKTAASVAIEMKPTAATLSGNNFAWNIGGSGNAGTGQFFLHTPGHRASISKTNWTGEQTATTPSAFAAEKWQSVVVTIAPNAGASTSTIIVYVDGVEAARKSDSSSNVADLATQTNNLIGASAYTADPKFTGALSTYRLYDRALSGAEVATISEVDAVSVAQETVDAIALGDLTAVSQNLTLPTSGGVTWTTSDPAVVEANGAIHRAEGATPSATLTATATVRGKTATRTFSVTLAPLPGVNDRAQADLDAIALGGASGLGDVRDNLTIPAKGTTYASAITWTSEPQGIISTAAQDGRAPGLVTRPAYGQPDAQVQLTAKVAGTTATRTFAVTVRALPEPEDTSAYLFAHFTAGRSPAAINEQIYFAASENGQTWTDLNGEQPVLQSTVGETGARDPFLVRGPGGDKFYLIATDLSTAKYGWRYTPTNPGSRSLVVWESNDLVTWSAPRLVDVASKIPQAGNAWAPEATYDPATGQYLVYWASSTGAGASDPLGNTYGDYMNMYYATTRDFVTFSDPVKWIDRTSSIIDTTMIEVDGVFYRASGDGQITLERSTNPYATTVSDAALASNPGGWEKVSTLRDIFGTDNYSGARLEGPELFRFNDEDALTGPSGQKVPTWGLIADRYSAGTGYMAFRSTDLASTTPATAGGGWSVGSDITWDSVLKRHGTIVPVTQSEYDRLLQGFGDAAAKIASIAVTSAPTKTAYTVGEAFAAEGLKVTATTASGSTRVLDAREYTLSGFDSATPGTRTVRVTLDAAPQISTSFTVSVATAPVLAVNASVTARCVAGKVVQIVTVTNADGAPVTASVASPYGAKTLPVAAGKSASASFTTRLAAIDPGSVTIAASATVDGTQVSIEKTVPYPAADCG</sequence>
<dbReference type="CDD" id="cd08983">
    <property type="entry name" value="GH43_Bt3655-like"/>
    <property type="match status" value="1"/>
</dbReference>
<dbReference type="Pfam" id="PF13385">
    <property type="entry name" value="Laminin_G_3"/>
    <property type="match status" value="1"/>
</dbReference>
<name>A0ABW7QCD6_9MICO</name>
<evidence type="ECO:0000256" key="3">
    <source>
        <dbReference type="ARBA" id="ARBA00022801"/>
    </source>
</evidence>
<evidence type="ECO:0000256" key="1">
    <source>
        <dbReference type="ARBA" id="ARBA00004834"/>
    </source>
</evidence>
<keyword evidence="9" id="KW-1185">Reference proteome</keyword>
<dbReference type="InterPro" id="IPR006710">
    <property type="entry name" value="Glyco_hydro_43"/>
</dbReference>
<comment type="caution">
    <text evidence="8">The sequence shown here is derived from an EMBL/GenBank/DDBJ whole genome shotgun (WGS) entry which is preliminary data.</text>
</comment>
<dbReference type="Proteomes" id="UP001610861">
    <property type="component" value="Unassembled WGS sequence"/>
</dbReference>
<evidence type="ECO:0000256" key="2">
    <source>
        <dbReference type="ARBA" id="ARBA00009865"/>
    </source>
</evidence>
<proteinExistence type="inferred from homology"/>
<feature type="domain" description="Ig-like" evidence="6">
    <location>
        <begin position="794"/>
        <end position="862"/>
    </location>
</feature>
<dbReference type="InterPro" id="IPR046780">
    <property type="entry name" value="aBig_2"/>
</dbReference>
<dbReference type="Pfam" id="PF04616">
    <property type="entry name" value="Glyco_hydro_43"/>
    <property type="match status" value="1"/>
</dbReference>
<evidence type="ECO:0000256" key="5">
    <source>
        <dbReference type="SAM" id="SignalP"/>
    </source>
</evidence>
<dbReference type="Pfam" id="PF07523">
    <property type="entry name" value="Big_3"/>
    <property type="match status" value="1"/>
</dbReference>